<dbReference type="AlphaFoldDB" id="A0A078JC66"/>
<keyword evidence="2 4" id="KW-0863">Zinc-finger</keyword>
<evidence type="ECO:0000256" key="1">
    <source>
        <dbReference type="ARBA" id="ARBA00022723"/>
    </source>
</evidence>
<dbReference type="PROSITE" id="PS50966">
    <property type="entry name" value="ZF_SWIM"/>
    <property type="match status" value="1"/>
</dbReference>
<dbReference type="InterPro" id="IPR007527">
    <property type="entry name" value="Znf_SWIM"/>
</dbReference>
<dbReference type="PaxDb" id="3708-A0A078JC66"/>
<accession>A0A078JC66</accession>
<evidence type="ECO:0000256" key="4">
    <source>
        <dbReference type="PROSITE-ProRule" id="PRU00325"/>
    </source>
</evidence>
<dbReference type="EMBL" id="LK034047">
    <property type="protein sequence ID" value="CDY61834.1"/>
    <property type="molecule type" value="Genomic_DNA"/>
</dbReference>
<gene>
    <name evidence="6" type="primary">BnaCnng38480D</name>
    <name evidence="6" type="ORF">GSBRNA2T00034473001</name>
</gene>
<evidence type="ECO:0000256" key="2">
    <source>
        <dbReference type="ARBA" id="ARBA00022771"/>
    </source>
</evidence>
<dbReference type="Gramene" id="CDY61834">
    <property type="protein sequence ID" value="CDY61834"/>
    <property type="gene ID" value="GSBRNA2T00034473001"/>
</dbReference>
<dbReference type="GO" id="GO:0008270">
    <property type="term" value="F:zinc ion binding"/>
    <property type="evidence" value="ECO:0007669"/>
    <property type="project" value="UniProtKB-KW"/>
</dbReference>
<dbReference type="Pfam" id="PF04434">
    <property type="entry name" value="SWIM"/>
    <property type="match status" value="1"/>
</dbReference>
<dbReference type="InterPro" id="IPR006564">
    <property type="entry name" value="Znf_PMZ"/>
</dbReference>
<evidence type="ECO:0000313" key="6">
    <source>
        <dbReference type="EMBL" id="CDY61834.1"/>
    </source>
</evidence>
<sequence length="514" mass="57969">MGQLVRLVCGQWTKNDEGDWIFKEDPNEVEHFIVACTNQKFDAFLALVREELLLPSTKPVVLTYSLPDSMTERRTIKEPPHTILTDENVELLMSIQEWKNEGFMCVTDGPLGVAKYNFLCRSPFTIGDITYLAEGITEEEHFSVINGGWDDEIKCNGRVLRELFTEEKLALLYRYSFEIEKAKQTTQVNVKQSKHLSEDHLSNMIRGVDISNNDGEEIHKSKRFFNTERQGFRTKPIPAKRGNVQESSRRASSLEQYSEDVMFFSPTMGDMVGDTDYWETCGSGSCDNIINLSSELHFEDEQSPMSENEIVDIDGSSTGYTAAAEYVNAGEIHNTRTLRRRNEDVGNRVQYINIESDADPSDSYYGMNADGVVGDSFFESRDGKVSVIARDQYEVKYKLGYIFHVNLASHTCTCNEFQSLKIPCTHAVAAAIRAAYAAIIAPAVEHESVQILSSEGSCSQVSVNPPATMRPPGRRRKNRILSRGEFQRRGARKRTLCSRCKCAGHNRATCKTTI</sequence>
<reference evidence="6 7" key="1">
    <citation type="journal article" date="2014" name="Science">
        <title>Plant genetics. Early allopolyploid evolution in the post-Neolithic Brassica napus oilseed genome.</title>
        <authorList>
            <person name="Chalhoub B."/>
            <person name="Denoeud F."/>
            <person name="Liu S."/>
            <person name="Parkin I.A."/>
            <person name="Tang H."/>
            <person name="Wang X."/>
            <person name="Chiquet J."/>
            <person name="Belcram H."/>
            <person name="Tong C."/>
            <person name="Samans B."/>
            <person name="Correa M."/>
            <person name="Da Silva C."/>
            <person name="Just J."/>
            <person name="Falentin C."/>
            <person name="Koh C.S."/>
            <person name="Le Clainche I."/>
            <person name="Bernard M."/>
            <person name="Bento P."/>
            <person name="Noel B."/>
            <person name="Labadie K."/>
            <person name="Alberti A."/>
            <person name="Charles M."/>
            <person name="Arnaud D."/>
            <person name="Guo H."/>
            <person name="Daviaud C."/>
            <person name="Alamery S."/>
            <person name="Jabbari K."/>
            <person name="Zhao M."/>
            <person name="Edger P.P."/>
            <person name="Chelaifa H."/>
            <person name="Tack D."/>
            <person name="Lassalle G."/>
            <person name="Mestiri I."/>
            <person name="Schnel N."/>
            <person name="Le Paslier M.C."/>
            <person name="Fan G."/>
            <person name="Renault V."/>
            <person name="Bayer P.E."/>
            <person name="Golicz A.A."/>
            <person name="Manoli S."/>
            <person name="Lee T.H."/>
            <person name="Thi V.H."/>
            <person name="Chalabi S."/>
            <person name="Hu Q."/>
            <person name="Fan C."/>
            <person name="Tollenaere R."/>
            <person name="Lu Y."/>
            <person name="Battail C."/>
            <person name="Shen J."/>
            <person name="Sidebottom C.H."/>
            <person name="Wang X."/>
            <person name="Canaguier A."/>
            <person name="Chauveau A."/>
            <person name="Berard A."/>
            <person name="Deniot G."/>
            <person name="Guan M."/>
            <person name="Liu Z."/>
            <person name="Sun F."/>
            <person name="Lim Y.P."/>
            <person name="Lyons E."/>
            <person name="Town C.D."/>
            <person name="Bancroft I."/>
            <person name="Wang X."/>
            <person name="Meng J."/>
            <person name="Ma J."/>
            <person name="Pires J.C."/>
            <person name="King G.J."/>
            <person name="Brunel D."/>
            <person name="Delourme R."/>
            <person name="Renard M."/>
            <person name="Aury J.M."/>
            <person name="Adams K.L."/>
            <person name="Batley J."/>
            <person name="Snowdon R.J."/>
            <person name="Tost J."/>
            <person name="Edwards D."/>
            <person name="Zhou Y."/>
            <person name="Hua W."/>
            <person name="Sharpe A.G."/>
            <person name="Paterson A.H."/>
            <person name="Guan C."/>
            <person name="Wincker P."/>
        </authorList>
    </citation>
    <scope>NUCLEOTIDE SEQUENCE [LARGE SCALE GENOMIC DNA]</scope>
    <source>
        <strain evidence="7">cv. Darmor-bzh</strain>
    </source>
</reference>
<keyword evidence="1" id="KW-0479">Metal-binding</keyword>
<evidence type="ECO:0000313" key="7">
    <source>
        <dbReference type="Proteomes" id="UP000028999"/>
    </source>
</evidence>
<evidence type="ECO:0000256" key="3">
    <source>
        <dbReference type="ARBA" id="ARBA00022833"/>
    </source>
</evidence>
<feature type="domain" description="SWIM-type" evidence="5">
    <location>
        <begin position="403"/>
        <end position="435"/>
    </location>
</feature>
<evidence type="ECO:0000259" key="5">
    <source>
        <dbReference type="PROSITE" id="PS50966"/>
    </source>
</evidence>
<keyword evidence="7" id="KW-1185">Reference proteome</keyword>
<name>A0A078JC66_BRANA</name>
<protein>
    <submittedName>
        <fullName evidence="6">BnaCnng38480D protein</fullName>
    </submittedName>
</protein>
<dbReference type="Proteomes" id="UP000028999">
    <property type="component" value="Unassembled WGS sequence"/>
</dbReference>
<keyword evidence="3" id="KW-0862">Zinc</keyword>
<proteinExistence type="predicted"/>
<dbReference type="SMART" id="SM00575">
    <property type="entry name" value="ZnF_PMZ"/>
    <property type="match status" value="1"/>
</dbReference>
<organism evidence="6 7">
    <name type="scientific">Brassica napus</name>
    <name type="common">Rape</name>
    <dbReference type="NCBI Taxonomy" id="3708"/>
    <lineage>
        <taxon>Eukaryota</taxon>
        <taxon>Viridiplantae</taxon>
        <taxon>Streptophyta</taxon>
        <taxon>Embryophyta</taxon>
        <taxon>Tracheophyta</taxon>
        <taxon>Spermatophyta</taxon>
        <taxon>Magnoliopsida</taxon>
        <taxon>eudicotyledons</taxon>
        <taxon>Gunneridae</taxon>
        <taxon>Pentapetalae</taxon>
        <taxon>rosids</taxon>
        <taxon>malvids</taxon>
        <taxon>Brassicales</taxon>
        <taxon>Brassicaceae</taxon>
        <taxon>Brassiceae</taxon>
        <taxon>Brassica</taxon>
    </lineage>
</organism>